<dbReference type="NCBIfam" id="TIGR01164">
    <property type="entry name" value="rplP_bact"/>
    <property type="match status" value="1"/>
</dbReference>
<organism evidence="11 12">
    <name type="scientific">Corallococcus macrosporus DSM 14697</name>
    <dbReference type="NCBI Taxonomy" id="1189310"/>
    <lineage>
        <taxon>Bacteria</taxon>
        <taxon>Pseudomonadati</taxon>
        <taxon>Myxococcota</taxon>
        <taxon>Myxococcia</taxon>
        <taxon>Myxococcales</taxon>
        <taxon>Cystobacterineae</taxon>
        <taxon>Myxococcaceae</taxon>
        <taxon>Corallococcus</taxon>
    </lineage>
</organism>
<reference evidence="11 12" key="1">
    <citation type="submission" date="2017-06" db="EMBL/GenBank/DDBJ databases">
        <title>Sequencing and comparative analysis of myxobacterial genomes.</title>
        <authorList>
            <person name="Rupp O."/>
            <person name="Goesmann A."/>
            <person name="Sogaard-Andersen L."/>
        </authorList>
    </citation>
    <scope>NUCLEOTIDE SEQUENCE [LARGE SCALE GENOMIC DNA]</scope>
    <source>
        <strain evidence="11 12">DSM 14697</strain>
    </source>
</reference>
<dbReference type="FunFam" id="3.90.1170.10:FF:000001">
    <property type="entry name" value="50S ribosomal protein L16"/>
    <property type="match status" value="1"/>
</dbReference>
<dbReference type="PRINTS" id="PR00060">
    <property type="entry name" value="RIBOSOMALL16"/>
</dbReference>
<evidence type="ECO:0000256" key="9">
    <source>
        <dbReference type="RuleBase" id="RU004414"/>
    </source>
</evidence>
<feature type="region of interest" description="Disordered" evidence="10">
    <location>
        <begin position="1"/>
        <end position="23"/>
    </location>
</feature>
<dbReference type="OrthoDB" id="9802589at2"/>
<evidence type="ECO:0000256" key="6">
    <source>
        <dbReference type="ARBA" id="ARBA00035198"/>
    </source>
</evidence>
<dbReference type="Proteomes" id="UP000217343">
    <property type="component" value="Chromosome"/>
</dbReference>
<dbReference type="AlphaFoldDB" id="A0A250JWZ5"/>
<dbReference type="PANTHER" id="PTHR12220">
    <property type="entry name" value="50S/60S RIBOSOMAL PROTEIN L16"/>
    <property type="match status" value="1"/>
</dbReference>
<keyword evidence="12" id="KW-1185">Reference proteome</keyword>
<name>A0A250JWZ5_9BACT</name>
<dbReference type="GO" id="GO:0022625">
    <property type="term" value="C:cytosolic large ribosomal subunit"/>
    <property type="evidence" value="ECO:0007669"/>
    <property type="project" value="TreeGrafter"/>
</dbReference>
<dbReference type="SUPFAM" id="SSF54686">
    <property type="entry name" value="Ribosomal protein L16p/L10e"/>
    <property type="match status" value="1"/>
</dbReference>
<protein>
    <recommendedName>
        <fullName evidence="6 7">Large ribosomal subunit protein uL16</fullName>
    </recommendedName>
</protein>
<dbReference type="InterPro" id="IPR047873">
    <property type="entry name" value="Ribosomal_uL16"/>
</dbReference>
<dbReference type="PANTHER" id="PTHR12220:SF13">
    <property type="entry name" value="LARGE RIBOSOMAL SUBUNIT PROTEIN UL16M"/>
    <property type="match status" value="1"/>
</dbReference>
<dbReference type="GO" id="GO:0019843">
    <property type="term" value="F:rRNA binding"/>
    <property type="evidence" value="ECO:0007669"/>
    <property type="project" value="UniProtKB-UniRule"/>
</dbReference>
<dbReference type="GO" id="GO:0003735">
    <property type="term" value="F:structural constituent of ribosome"/>
    <property type="evidence" value="ECO:0007669"/>
    <property type="project" value="InterPro"/>
</dbReference>
<dbReference type="InterPro" id="IPR020798">
    <property type="entry name" value="Ribosomal_uL16_CS"/>
</dbReference>
<feature type="compositionally biased region" description="Basic residues" evidence="10">
    <location>
        <begin position="7"/>
        <end position="16"/>
    </location>
</feature>
<dbReference type="EMBL" id="CP022203">
    <property type="protein sequence ID" value="ATB47646.1"/>
    <property type="molecule type" value="Genomic_DNA"/>
</dbReference>
<gene>
    <name evidence="7" type="primary">rplP</name>
    <name evidence="11" type="ORF">MYMAC_003262</name>
</gene>
<evidence type="ECO:0000256" key="2">
    <source>
        <dbReference type="ARBA" id="ARBA00022555"/>
    </source>
</evidence>
<comment type="function">
    <text evidence="7 9">Binds 23S rRNA and is also seen to make contacts with the A and possibly P site tRNAs.</text>
</comment>
<evidence type="ECO:0000256" key="10">
    <source>
        <dbReference type="SAM" id="MobiDB-lite"/>
    </source>
</evidence>
<dbReference type="RefSeq" id="WP_002633601.1">
    <property type="nucleotide sequence ID" value="NZ_CP022203.1"/>
</dbReference>
<dbReference type="GO" id="GO:0000049">
    <property type="term" value="F:tRNA binding"/>
    <property type="evidence" value="ECO:0007669"/>
    <property type="project" value="UniProtKB-KW"/>
</dbReference>
<keyword evidence="5 7" id="KW-0687">Ribonucleoprotein</keyword>
<dbReference type="InterPro" id="IPR000114">
    <property type="entry name" value="Ribosomal_uL16_bact-type"/>
</dbReference>
<dbReference type="PROSITE" id="PS00586">
    <property type="entry name" value="RIBOSOMAL_L16_1"/>
    <property type="match status" value="1"/>
</dbReference>
<comment type="similarity">
    <text evidence="1 7 8">Belongs to the universal ribosomal protein uL16 family.</text>
</comment>
<dbReference type="CDD" id="cd01433">
    <property type="entry name" value="Ribosomal_L16_L10e"/>
    <property type="match status" value="1"/>
</dbReference>
<evidence type="ECO:0000256" key="3">
    <source>
        <dbReference type="ARBA" id="ARBA00022730"/>
    </source>
</evidence>
<keyword evidence="2 7" id="KW-0820">tRNA-binding</keyword>
<dbReference type="Gene3D" id="3.90.1170.10">
    <property type="entry name" value="Ribosomal protein L10e/L16"/>
    <property type="match status" value="1"/>
</dbReference>
<dbReference type="InterPro" id="IPR016180">
    <property type="entry name" value="Ribosomal_uL16_dom"/>
</dbReference>
<dbReference type="SMR" id="A0A250JWZ5"/>
<keyword evidence="3 7" id="KW-0699">rRNA-binding</keyword>
<evidence type="ECO:0000256" key="7">
    <source>
        <dbReference type="HAMAP-Rule" id="MF_01342"/>
    </source>
</evidence>
<dbReference type="HAMAP" id="MF_01342">
    <property type="entry name" value="Ribosomal_uL16"/>
    <property type="match status" value="1"/>
</dbReference>
<evidence type="ECO:0000256" key="1">
    <source>
        <dbReference type="ARBA" id="ARBA00008931"/>
    </source>
</evidence>
<keyword evidence="7 9" id="KW-0694">RNA-binding</keyword>
<evidence type="ECO:0000313" key="11">
    <source>
        <dbReference type="EMBL" id="ATB47646.1"/>
    </source>
</evidence>
<dbReference type="Pfam" id="PF00252">
    <property type="entry name" value="Ribosomal_L16"/>
    <property type="match status" value="1"/>
</dbReference>
<dbReference type="InterPro" id="IPR036920">
    <property type="entry name" value="Ribosomal_uL16_sf"/>
</dbReference>
<dbReference type="GeneID" id="41360659"/>
<comment type="subunit">
    <text evidence="7 9">Part of the 50S ribosomal subunit.</text>
</comment>
<evidence type="ECO:0000256" key="5">
    <source>
        <dbReference type="ARBA" id="ARBA00023274"/>
    </source>
</evidence>
<accession>A0A250JWZ5</accession>
<evidence type="ECO:0000256" key="4">
    <source>
        <dbReference type="ARBA" id="ARBA00022980"/>
    </source>
</evidence>
<dbReference type="KEGG" id="mmas:MYMAC_003262"/>
<sequence>MLQPARTKYRKMHKGRMPGSAHRGSDMTYGEYGLMSLQPGWITSRQIEAARIAMTRHVKRGGKIWIRIFPDKPITKKPAETRMGTGKGGVEYYVAVVKPGRILYEMEGMTPEVATGALKLAQAKLPVLTKIVKRADLSL</sequence>
<evidence type="ECO:0000313" key="12">
    <source>
        <dbReference type="Proteomes" id="UP000217343"/>
    </source>
</evidence>
<evidence type="ECO:0000256" key="8">
    <source>
        <dbReference type="RuleBase" id="RU004413"/>
    </source>
</evidence>
<keyword evidence="4 7" id="KW-0689">Ribosomal protein</keyword>
<proteinExistence type="inferred from homology"/>
<dbReference type="GO" id="GO:0006412">
    <property type="term" value="P:translation"/>
    <property type="evidence" value="ECO:0007669"/>
    <property type="project" value="UniProtKB-UniRule"/>
</dbReference>